<name>A0A1V6XGP1_PENNA</name>
<keyword evidence="3" id="KW-1185">Reference proteome</keyword>
<evidence type="ECO:0000259" key="1">
    <source>
        <dbReference type="Pfam" id="PF01031"/>
    </source>
</evidence>
<organism evidence="2 3">
    <name type="scientific">Penicillium nalgiovense</name>
    <dbReference type="NCBI Taxonomy" id="60175"/>
    <lineage>
        <taxon>Eukaryota</taxon>
        <taxon>Fungi</taxon>
        <taxon>Dikarya</taxon>
        <taxon>Ascomycota</taxon>
        <taxon>Pezizomycotina</taxon>
        <taxon>Eurotiomycetes</taxon>
        <taxon>Eurotiomycetidae</taxon>
        <taxon>Eurotiales</taxon>
        <taxon>Aspergillaceae</taxon>
        <taxon>Penicillium</taxon>
    </lineage>
</organism>
<accession>A0A1V6XGP1</accession>
<feature type="domain" description="Dynamin stalk" evidence="1">
    <location>
        <begin position="44"/>
        <end position="132"/>
    </location>
</feature>
<dbReference type="AlphaFoldDB" id="A0A1V6XGP1"/>
<protein>
    <recommendedName>
        <fullName evidence="1">Dynamin stalk domain-containing protein</fullName>
    </recommendedName>
</protein>
<evidence type="ECO:0000313" key="3">
    <source>
        <dbReference type="Proteomes" id="UP000191691"/>
    </source>
</evidence>
<comment type="caution">
    <text evidence="2">The sequence shown here is derived from an EMBL/GenBank/DDBJ whole genome shotgun (WGS) entry which is preliminary data.</text>
</comment>
<gene>
    <name evidence="2" type="ORF">PENNAL_c0080G01149</name>
</gene>
<dbReference type="Pfam" id="PF01031">
    <property type="entry name" value="Dynamin_M"/>
    <property type="match status" value="1"/>
</dbReference>
<dbReference type="Proteomes" id="UP000191691">
    <property type="component" value="Unassembled WGS sequence"/>
</dbReference>
<feature type="non-terminal residue" evidence="2">
    <location>
        <position position="146"/>
    </location>
</feature>
<proteinExistence type="predicted"/>
<dbReference type="InterPro" id="IPR027417">
    <property type="entry name" value="P-loop_NTPase"/>
</dbReference>
<dbReference type="EMBL" id="MOOB01000080">
    <property type="protein sequence ID" value="OQE74303.1"/>
    <property type="molecule type" value="Genomic_DNA"/>
</dbReference>
<evidence type="ECO:0000313" key="2">
    <source>
        <dbReference type="EMBL" id="OQE74303.1"/>
    </source>
</evidence>
<sequence>MTLTNFKTDALEGLCTQEQLDLLDAFDTLRSQGISHYISLPQIIIASELPSLINEINSKINSCRSQLQKLGDPRATLDEQRLYLLHISQVFQTLVKAAVDGTYNESFFGDAKTDDGYRKRIRAVIQYLNQKFTDKIPHRGHFRHVL</sequence>
<reference evidence="3" key="1">
    <citation type="journal article" date="2017" name="Nat. Microbiol.">
        <title>Global analysis of biosynthetic gene clusters reveals vast potential of secondary metabolite production in Penicillium species.</title>
        <authorList>
            <person name="Nielsen J.C."/>
            <person name="Grijseels S."/>
            <person name="Prigent S."/>
            <person name="Ji B."/>
            <person name="Dainat J."/>
            <person name="Nielsen K.F."/>
            <person name="Frisvad J.C."/>
            <person name="Workman M."/>
            <person name="Nielsen J."/>
        </authorList>
    </citation>
    <scope>NUCLEOTIDE SEQUENCE [LARGE SCALE GENOMIC DNA]</scope>
    <source>
        <strain evidence="3">IBT 13039</strain>
    </source>
</reference>
<dbReference type="InterPro" id="IPR000375">
    <property type="entry name" value="Dynamin_stalk"/>
</dbReference>
<dbReference type="STRING" id="60175.A0A1V6XGP1"/>
<dbReference type="Gene3D" id="3.40.50.300">
    <property type="entry name" value="P-loop containing nucleotide triphosphate hydrolases"/>
    <property type="match status" value="1"/>
</dbReference>